<dbReference type="InterPro" id="IPR003959">
    <property type="entry name" value="ATPase_AAA_core"/>
</dbReference>
<dbReference type="Pfam" id="PF13304">
    <property type="entry name" value="AAA_21"/>
    <property type="match status" value="1"/>
</dbReference>
<proteinExistence type="predicted"/>
<dbReference type="PANTHER" id="PTHR40396">
    <property type="entry name" value="ATPASE-LIKE PROTEIN"/>
    <property type="match status" value="1"/>
</dbReference>
<dbReference type="InterPro" id="IPR027417">
    <property type="entry name" value="P-loop_NTPase"/>
</dbReference>
<comment type="caution">
    <text evidence="2">The sequence shown here is derived from an EMBL/GenBank/DDBJ whole genome shotgun (WGS) entry which is preliminary data.</text>
</comment>
<feature type="domain" description="ATPase AAA-type core" evidence="1">
    <location>
        <begin position="48"/>
        <end position="372"/>
    </location>
</feature>
<dbReference type="Proteomes" id="UP001595793">
    <property type="component" value="Unassembled WGS sequence"/>
</dbReference>
<evidence type="ECO:0000313" key="3">
    <source>
        <dbReference type="Proteomes" id="UP001595793"/>
    </source>
</evidence>
<dbReference type="EMBL" id="JBHSAS010000034">
    <property type="protein sequence ID" value="MFC4029631.1"/>
    <property type="molecule type" value="Genomic_DNA"/>
</dbReference>
<dbReference type="Gene3D" id="3.40.50.300">
    <property type="entry name" value="P-loop containing nucleotide triphosphate hydrolases"/>
    <property type="match status" value="1"/>
</dbReference>
<organism evidence="2 3">
    <name type="scientific">Zunongwangia endophytica</name>
    <dbReference type="NCBI Taxonomy" id="1808945"/>
    <lineage>
        <taxon>Bacteria</taxon>
        <taxon>Pseudomonadati</taxon>
        <taxon>Bacteroidota</taxon>
        <taxon>Flavobacteriia</taxon>
        <taxon>Flavobacteriales</taxon>
        <taxon>Flavobacteriaceae</taxon>
        <taxon>Zunongwangia</taxon>
    </lineage>
</organism>
<dbReference type="PANTHER" id="PTHR40396:SF1">
    <property type="entry name" value="ATPASE AAA-TYPE CORE DOMAIN-CONTAINING PROTEIN"/>
    <property type="match status" value="1"/>
</dbReference>
<gene>
    <name evidence="2" type="ORF">ACFOS1_19595</name>
</gene>
<evidence type="ECO:0000313" key="2">
    <source>
        <dbReference type="EMBL" id="MFC4029631.1"/>
    </source>
</evidence>
<dbReference type="SUPFAM" id="SSF52540">
    <property type="entry name" value="P-loop containing nucleoside triphosphate hydrolases"/>
    <property type="match status" value="1"/>
</dbReference>
<accession>A0ABV8HE01</accession>
<protein>
    <submittedName>
        <fullName evidence="2">ATP/GTP-binding protein</fullName>
    </submittedName>
</protein>
<sequence length="441" mass="51559">MIIEFSVENFLSFKDLTTLSMVKAKSFKEHNETHTFQIDPKLSLLKSAIIYGNNASGKSNLLEAMGFMKGTVINSFRDALMDNNERKFPLEKFILSSKSENESSYFEIVFINNNVKYRYGFEIDDNKIIAEWLFHTTSKEVYLFKRDLQDIKINKSSFEEALGKETDVKENVLFLSLLATLGKETSSSIVEWFKKFNFVNGIHDRGHKRYTIDKLKSDKNFFNWVLHFIKYLEISSLSTTEEDVNDIDLEVLKEKEKDEEIINLLTSIHKIQSKQPKRDQLITYHRKYDENNILIDSVPFNFDKQESEGTKKLLYLLGPWFDTLQNGKVLLVDELDSRLHSHLTLRLIDFFHKFNTNHAQLICAVHDISLLNKENFRRDQIWFVEKNQFGASELVSLGDFKTDKVRNKSAFDKNYLDGKYGAIPYFDIDEKLNQLLYGKGK</sequence>
<reference evidence="3" key="1">
    <citation type="journal article" date="2019" name="Int. J. Syst. Evol. Microbiol.">
        <title>The Global Catalogue of Microorganisms (GCM) 10K type strain sequencing project: providing services to taxonomists for standard genome sequencing and annotation.</title>
        <authorList>
            <consortium name="The Broad Institute Genomics Platform"/>
            <consortium name="The Broad Institute Genome Sequencing Center for Infectious Disease"/>
            <person name="Wu L."/>
            <person name="Ma J."/>
        </authorList>
    </citation>
    <scope>NUCLEOTIDE SEQUENCE [LARGE SCALE GENOMIC DNA]</scope>
    <source>
        <strain evidence="3">CECT 9128</strain>
    </source>
</reference>
<evidence type="ECO:0000259" key="1">
    <source>
        <dbReference type="Pfam" id="PF13304"/>
    </source>
</evidence>
<dbReference type="RefSeq" id="WP_290232161.1">
    <property type="nucleotide sequence ID" value="NZ_JAUFPZ010000002.1"/>
</dbReference>
<name>A0ABV8HE01_9FLAO</name>
<keyword evidence="3" id="KW-1185">Reference proteome</keyword>